<dbReference type="RefSeq" id="WP_002485376.1">
    <property type="nucleotide sequence ID" value="NC_004461.1"/>
</dbReference>
<evidence type="ECO:0000256" key="2">
    <source>
        <dbReference type="ARBA" id="ARBA00003200"/>
    </source>
</evidence>
<keyword evidence="7" id="KW-0560">Oxidoreductase</keyword>
<dbReference type="EC" id="1.1.1.304" evidence="4"/>
<dbReference type="eggNOG" id="COG1028">
    <property type="taxonomic scope" value="Bacteria"/>
</dbReference>
<dbReference type="PROSITE" id="PS00061">
    <property type="entry name" value="ADH_SHORT"/>
    <property type="match status" value="1"/>
</dbReference>
<evidence type="ECO:0000256" key="10">
    <source>
        <dbReference type="ARBA" id="ARBA00029989"/>
    </source>
</evidence>
<dbReference type="PANTHER" id="PTHR42879">
    <property type="entry name" value="3-OXOACYL-(ACYL-CARRIER-PROTEIN) REDUCTASE"/>
    <property type="match status" value="1"/>
</dbReference>
<dbReference type="FunFam" id="3.40.50.720:FF:000084">
    <property type="entry name" value="Short-chain dehydrogenase reductase"/>
    <property type="match status" value="1"/>
</dbReference>
<dbReference type="AlphaFoldDB" id="A0A0H2VHE8"/>
<comment type="catalytic activity">
    <reaction evidence="13">
        <text>(S)-acetoin + NAD(+) = diacetyl + NADH + H(+)</text>
        <dbReference type="Rhea" id="RHEA:27286"/>
        <dbReference type="ChEBI" id="CHEBI:15378"/>
        <dbReference type="ChEBI" id="CHEBI:15687"/>
        <dbReference type="ChEBI" id="CHEBI:16583"/>
        <dbReference type="ChEBI" id="CHEBI:57540"/>
        <dbReference type="ChEBI" id="CHEBI:57945"/>
        <dbReference type="EC" id="1.1.1.304"/>
    </reaction>
</comment>
<dbReference type="OrthoDB" id="9803333at2"/>
<dbReference type="InterPro" id="IPR002347">
    <property type="entry name" value="SDR_fam"/>
</dbReference>
<evidence type="ECO:0000313" key="14">
    <source>
        <dbReference type="EMBL" id="AAO05471.1"/>
    </source>
</evidence>
<evidence type="ECO:0000313" key="15">
    <source>
        <dbReference type="Proteomes" id="UP000001411"/>
    </source>
</evidence>
<sequence>MFEELENKVVLITGAATEIGKSIAENFGKAKAKVVINYRSDRHHDEIEEIKQTVAKFGGQTLVVQGDVSIEEDIKRMIETTINHFGTLDIIINNAGFENSIPTHEMSIDDWQKVIDINLTGAFVGSREAINQFLKENKKGTIINISSVHDTIPWPNYVHYAASKGGLKLMMETMSMEYAQYGIRINNISPGAIVTEHTEEKFSDPTTREETIKMIPAREIGNAQDVANAVLFLSSDLASYIHGTTLYVDGGMMNYPAFMGGKG</sequence>
<dbReference type="PATRIC" id="fig|176280.10.peg.1786"/>
<organism evidence="14 15">
    <name type="scientific">Staphylococcus epidermidis (strain ATCC 12228 / FDA PCI 1200)</name>
    <dbReference type="NCBI Taxonomy" id="176280"/>
    <lineage>
        <taxon>Bacteria</taxon>
        <taxon>Bacillati</taxon>
        <taxon>Bacillota</taxon>
        <taxon>Bacilli</taxon>
        <taxon>Bacillales</taxon>
        <taxon>Staphylococcaceae</taxon>
        <taxon>Staphylococcus</taxon>
    </lineage>
</organism>
<gene>
    <name evidence="14" type="ordered locus">SE_1830</name>
</gene>
<evidence type="ECO:0000256" key="7">
    <source>
        <dbReference type="ARBA" id="ARBA00023002"/>
    </source>
</evidence>
<accession>A0A0H2VHE8</accession>
<comment type="similarity">
    <text evidence="3">Belongs to the short-chain dehydrogenases/reductases (SDR) family.</text>
</comment>
<evidence type="ECO:0000256" key="1">
    <source>
        <dbReference type="ARBA" id="ARBA00002607"/>
    </source>
</evidence>
<dbReference type="Proteomes" id="UP000001411">
    <property type="component" value="Chromosome"/>
</dbReference>
<evidence type="ECO:0000256" key="9">
    <source>
        <dbReference type="ARBA" id="ARBA00029899"/>
    </source>
</evidence>
<comment type="function">
    <text evidence="2">Catalyzes the irreversible reduction of 2,3-butanediol to (S)-acetoin in the presence of NADH.</text>
</comment>
<dbReference type="InterPro" id="IPR050259">
    <property type="entry name" value="SDR"/>
</dbReference>
<dbReference type="InterPro" id="IPR036291">
    <property type="entry name" value="NAD(P)-bd_dom_sf"/>
</dbReference>
<evidence type="ECO:0000256" key="3">
    <source>
        <dbReference type="ARBA" id="ARBA00006484"/>
    </source>
</evidence>
<dbReference type="HOGENOM" id="CLU_010194_1_3_9"/>
<dbReference type="Pfam" id="PF13561">
    <property type="entry name" value="adh_short_C2"/>
    <property type="match status" value="1"/>
</dbReference>
<evidence type="ECO:0000256" key="13">
    <source>
        <dbReference type="ARBA" id="ARBA00047315"/>
    </source>
</evidence>
<dbReference type="PRINTS" id="PR00081">
    <property type="entry name" value="GDHRDH"/>
</dbReference>
<evidence type="ECO:0000256" key="11">
    <source>
        <dbReference type="ARBA" id="ARBA00031758"/>
    </source>
</evidence>
<dbReference type="GO" id="GO:0008206">
    <property type="term" value="P:bile acid metabolic process"/>
    <property type="evidence" value="ECO:0007669"/>
    <property type="project" value="UniProtKB-ARBA"/>
</dbReference>
<evidence type="ECO:0000256" key="4">
    <source>
        <dbReference type="ARBA" id="ARBA00012848"/>
    </source>
</evidence>
<evidence type="ECO:0000256" key="12">
    <source>
        <dbReference type="ARBA" id="ARBA00032683"/>
    </source>
</evidence>
<dbReference type="PRINTS" id="PR00080">
    <property type="entry name" value="SDRFAMILY"/>
</dbReference>
<dbReference type="GO" id="GO:0052588">
    <property type="term" value="F:diacetyl reductase ((S)-acetoin forming) (NAD+) activity"/>
    <property type="evidence" value="ECO:0007669"/>
    <property type="project" value="UniProtKB-EC"/>
</dbReference>
<dbReference type="KEGG" id="sep:SE_1830"/>
<evidence type="ECO:0000256" key="6">
    <source>
        <dbReference type="ARBA" id="ARBA00017650"/>
    </source>
</evidence>
<dbReference type="Gene3D" id="3.40.50.720">
    <property type="entry name" value="NAD(P)-binding Rossmann-like Domain"/>
    <property type="match status" value="1"/>
</dbReference>
<dbReference type="InterPro" id="IPR020904">
    <property type="entry name" value="Sc_DH/Rdtase_CS"/>
</dbReference>
<name>A0A0H2VHE8_STAES</name>
<proteinExistence type="inferred from homology"/>
<dbReference type="EMBL" id="AE015929">
    <property type="protein sequence ID" value="AAO05471.1"/>
    <property type="molecule type" value="Genomic_DNA"/>
</dbReference>
<evidence type="ECO:0000256" key="8">
    <source>
        <dbReference type="ARBA" id="ARBA00029743"/>
    </source>
</evidence>
<dbReference type="SUPFAM" id="SSF51735">
    <property type="entry name" value="NAD(P)-binding Rossmann-fold domains"/>
    <property type="match status" value="1"/>
</dbReference>
<reference evidence="14 15" key="1">
    <citation type="journal article" date="2003" name="Mol. Microbiol.">
        <title>Genome-based analysis of virulence genes in a non-biofilm-forming Staphylococcus epidermidis strain (ATCC 12228).</title>
        <authorList>
            <person name="Zhang Y.Q."/>
            <person name="Ren S.X."/>
            <person name="Li H.L."/>
            <person name="Wang Y.X."/>
            <person name="Fu G."/>
            <person name="Yang J."/>
            <person name="Qin Z.Q."/>
            <person name="Miao Y.G."/>
            <person name="Wang W.Y."/>
            <person name="Chen R.S."/>
            <person name="Shen Y."/>
            <person name="Chen Z."/>
            <person name="Yuan Z.H."/>
            <person name="Zhao G.P."/>
            <person name="Qu D."/>
            <person name="Danchin A."/>
            <person name="Wen Y.M."/>
        </authorList>
    </citation>
    <scope>NUCLEOTIDE SEQUENCE [LARGE SCALE GENOMIC DNA]</scope>
    <source>
        <strain evidence="15">ATCC 12228 / FDA PCI 1200</strain>
    </source>
</reference>
<evidence type="ECO:0000256" key="5">
    <source>
        <dbReference type="ARBA" id="ARBA00016110"/>
    </source>
</evidence>
<comment type="function">
    <text evidence="1">Catalyzes the NADPH-dependent reduction of beta-ketoacyl-ACP substrates to beta-hydroxyacyl-ACP products, the first reductive step in the elongation cycle of fatty acid biosynthesis.</text>
</comment>
<dbReference type="PANTHER" id="PTHR42879:SF2">
    <property type="entry name" value="3-OXOACYL-[ACYL-CARRIER-PROTEIN] REDUCTASE FABG"/>
    <property type="match status" value="1"/>
</dbReference>
<protein>
    <recommendedName>
        <fullName evidence="6">3-oxoacyl-[acyl-carrier-protein] reductase FabG</fullName>
        <ecNumber evidence="4">1.1.1.304</ecNumber>
    </recommendedName>
    <alternativeName>
        <fullName evidence="10">Acetoin(diacetyl) reductase</fullName>
    </alternativeName>
    <alternativeName>
        <fullName evidence="8 12">Beta-Ketoacyl-acyl carrier protein reductase</fullName>
    </alternativeName>
    <alternativeName>
        <fullName evidence="9">Beta-ketoacyl-ACP reductase</fullName>
    </alternativeName>
    <alternativeName>
        <fullName evidence="5">Diacetyl reductase [(S)-acetoin forming]</fullName>
    </alternativeName>
    <alternativeName>
        <fullName evidence="11">Meso-2,3-butanediol dehydrogenase</fullName>
    </alternativeName>
</protein>
<dbReference type="NCBIfam" id="NF005559">
    <property type="entry name" value="PRK07231.1"/>
    <property type="match status" value="1"/>
</dbReference>